<feature type="region of interest" description="Disordered" evidence="6">
    <location>
        <begin position="167"/>
        <end position="220"/>
    </location>
</feature>
<dbReference type="FunFam" id="1.25.40.770:FF:000001">
    <property type="entry name" value="Transcription initiation factor TFIID subunit 6"/>
    <property type="match status" value="1"/>
</dbReference>
<dbReference type="SMART" id="SM00803">
    <property type="entry name" value="TAF"/>
    <property type="match status" value="1"/>
</dbReference>
<feature type="compositionally biased region" description="Polar residues" evidence="6">
    <location>
        <begin position="461"/>
        <end position="476"/>
    </location>
</feature>
<feature type="compositionally biased region" description="Basic and acidic residues" evidence="6">
    <location>
        <begin position="167"/>
        <end position="189"/>
    </location>
</feature>
<dbReference type="GO" id="GO:0005669">
    <property type="term" value="C:transcription factor TFIID complex"/>
    <property type="evidence" value="ECO:0007669"/>
    <property type="project" value="InterPro"/>
</dbReference>
<dbReference type="AlphaFoldDB" id="A0AAV8A8M4"/>
<dbReference type="InterPro" id="IPR004823">
    <property type="entry name" value="TAF_TATA-bd_Histone-like_dom"/>
</dbReference>
<dbReference type="Proteomes" id="UP001146793">
    <property type="component" value="Unassembled WGS sequence"/>
</dbReference>
<feature type="compositionally biased region" description="Basic and acidic residues" evidence="6">
    <location>
        <begin position="310"/>
        <end position="405"/>
    </location>
</feature>
<evidence type="ECO:0000256" key="3">
    <source>
        <dbReference type="ARBA" id="ARBA00023015"/>
    </source>
</evidence>
<dbReference type="InterPro" id="IPR037796">
    <property type="entry name" value="TAF6"/>
</dbReference>
<proteinExistence type="inferred from homology"/>
<feature type="domain" description="TATA box binding protein associated factor (TAF) histone-like fold" evidence="7">
    <location>
        <begin position="1"/>
        <end position="65"/>
    </location>
</feature>
<dbReference type="SUPFAM" id="SSF47113">
    <property type="entry name" value="Histone-fold"/>
    <property type="match status" value="1"/>
</dbReference>
<reference evidence="8" key="1">
    <citation type="submission" date="2022-08" db="EMBL/GenBank/DDBJ databases">
        <title>Novel sulphate-reducing endosymbionts in the free-living metamonad Anaeramoeba.</title>
        <authorList>
            <person name="Jerlstrom-Hultqvist J."/>
            <person name="Cepicka I."/>
            <person name="Gallot-Lavallee L."/>
            <person name="Salas-Leiva D."/>
            <person name="Curtis B.A."/>
            <person name="Zahonova K."/>
            <person name="Pipaliya S."/>
            <person name="Dacks J."/>
            <person name="Roger A.J."/>
        </authorList>
    </citation>
    <scope>NUCLEOTIDE SEQUENCE</scope>
    <source>
        <strain evidence="8">Busselton2</strain>
    </source>
</reference>
<dbReference type="PANTHER" id="PTHR10221">
    <property type="entry name" value="TRANSCRIPTION INITIATION FACTOR TFIID SUBUNIT 6"/>
    <property type="match status" value="1"/>
</dbReference>
<name>A0AAV8A8M4_9EUKA</name>
<comment type="caution">
    <text evidence="8">The sequence shown here is derived from an EMBL/GenBank/DDBJ whole genome shotgun (WGS) entry which is preliminary data.</text>
</comment>
<feature type="region of interest" description="Disordered" evidence="6">
    <location>
        <begin position="593"/>
        <end position="639"/>
    </location>
</feature>
<comment type="subcellular location">
    <subcellularLocation>
        <location evidence="1">Nucleus</location>
    </subcellularLocation>
</comment>
<accession>A0AAV8A8M4</accession>
<evidence type="ECO:0000256" key="1">
    <source>
        <dbReference type="ARBA" id="ARBA00004123"/>
    </source>
</evidence>
<dbReference type="CDD" id="cd08050">
    <property type="entry name" value="TAF6C"/>
    <property type="match status" value="1"/>
</dbReference>
<dbReference type="InterPro" id="IPR009072">
    <property type="entry name" value="Histone-fold"/>
</dbReference>
<dbReference type="Pfam" id="PF02969">
    <property type="entry name" value="TAF"/>
    <property type="match status" value="1"/>
</dbReference>
<evidence type="ECO:0000256" key="5">
    <source>
        <dbReference type="ARBA" id="ARBA00023242"/>
    </source>
</evidence>
<dbReference type="GO" id="GO:0000124">
    <property type="term" value="C:SAGA complex"/>
    <property type="evidence" value="ECO:0007669"/>
    <property type="project" value="InterPro"/>
</dbReference>
<organism evidence="8 9">
    <name type="scientific">Anaeramoeba flamelloides</name>
    <dbReference type="NCBI Taxonomy" id="1746091"/>
    <lineage>
        <taxon>Eukaryota</taxon>
        <taxon>Metamonada</taxon>
        <taxon>Anaeramoebidae</taxon>
        <taxon>Anaeramoeba</taxon>
    </lineage>
</organism>
<keyword evidence="4" id="KW-0804">Transcription</keyword>
<dbReference type="GO" id="GO:0046695">
    <property type="term" value="C:SLIK (SAGA-like) complex"/>
    <property type="evidence" value="ECO:0007669"/>
    <property type="project" value="InterPro"/>
</dbReference>
<evidence type="ECO:0000256" key="2">
    <source>
        <dbReference type="ARBA" id="ARBA00007688"/>
    </source>
</evidence>
<keyword evidence="3" id="KW-0805">Transcription regulation</keyword>
<dbReference type="InterPro" id="IPR046344">
    <property type="entry name" value="TAF6_C_sf"/>
</dbReference>
<evidence type="ECO:0000259" key="7">
    <source>
        <dbReference type="SMART" id="SM00803"/>
    </source>
</evidence>
<evidence type="ECO:0000256" key="4">
    <source>
        <dbReference type="ARBA" id="ARBA00023163"/>
    </source>
</evidence>
<dbReference type="Gene3D" id="1.25.40.770">
    <property type="entry name" value="TAF6, C-terminal HEAT repeat domain"/>
    <property type="match status" value="1"/>
</dbReference>
<evidence type="ECO:0000313" key="9">
    <source>
        <dbReference type="Proteomes" id="UP001146793"/>
    </source>
</evidence>
<dbReference type="Pfam" id="PF07571">
    <property type="entry name" value="TAF6_C"/>
    <property type="match status" value="1"/>
</dbReference>
<dbReference type="EMBL" id="JANTQA010000012">
    <property type="protein sequence ID" value="KAJ3450005.1"/>
    <property type="molecule type" value="Genomic_DNA"/>
</dbReference>
<dbReference type="Gene3D" id="1.10.20.10">
    <property type="entry name" value="Histone, subunit A"/>
    <property type="match status" value="1"/>
</dbReference>
<dbReference type="GO" id="GO:0003713">
    <property type="term" value="F:transcription coactivator activity"/>
    <property type="evidence" value="ECO:0007669"/>
    <property type="project" value="TreeGrafter"/>
</dbReference>
<dbReference type="GO" id="GO:0046982">
    <property type="term" value="F:protein heterodimerization activity"/>
    <property type="evidence" value="ECO:0007669"/>
    <property type="project" value="InterPro"/>
</dbReference>
<feature type="region of interest" description="Disordered" evidence="6">
    <location>
        <begin position="251"/>
        <end position="483"/>
    </location>
</feature>
<dbReference type="GO" id="GO:0016251">
    <property type="term" value="F:RNA polymerase II general transcription initiation factor activity"/>
    <property type="evidence" value="ECO:0007669"/>
    <property type="project" value="InterPro"/>
</dbReference>
<dbReference type="InterPro" id="IPR011442">
    <property type="entry name" value="TAF6_C"/>
</dbReference>
<protein>
    <submittedName>
        <fullName evidence="8">Taf6-like RNA polymerase ii p300/cbp-associated factor-associated factor</fullName>
    </submittedName>
</protein>
<feature type="compositionally biased region" description="Basic and acidic residues" evidence="6">
    <location>
        <begin position="198"/>
        <end position="220"/>
    </location>
</feature>
<evidence type="ECO:0000313" key="8">
    <source>
        <dbReference type="EMBL" id="KAJ3450005.1"/>
    </source>
</evidence>
<gene>
    <name evidence="8" type="ORF">M0812_06167</name>
</gene>
<sequence length="1040" mass="122000">MTFSFDSLNLISSEKNLPRVPNSIAIYLLQDIEDQLCDLIRDSLKFMHHSKRERLTTKDINFALKTRNQKPLYGYDKSLVLRKTTKHKSLKSQKNMFQFSYLEDPVIKIKRKLKKMKAKKYPAFPAMSAHWIAIDGKKPESTVKIVIETEREQQDQEKEIEKEIEKKKKEKEKEKEKQKQQEIENEQKASESTTLSEVLKEKEIEKKNEQEKEIEKKKLKENEVEKEIKIEIENEKEKENEQEMEMEIETVIKKENEEENEVLKEKEKKKRKENEVEKEKKDLERINEQEKVIKNEKEQEMEMEMEMENEQEKEKEKEKDTERVNEQEKEIEKKKLEENEVENEVEKEIKIENENEKKKENEKEKEIEKEKEKEKETEKETEKENENENEEEKQKQQEIENEQKANEGTTINEEKKKKEKEKEQEKIETQNIQEEILDQKTEEQQNPQNQETKVQKEENIDSTTNISNQIKSPNSPSITNTNTNASTNIIASTIIKTNTKINTDTNSIINTNTNTNTGTKTNTDTDTNISTATNINTRTNTNANTVTNTDTKTNTDTDTNISTNTNINTNTNTNTKTKTNTDINTNTVTNISKTTNTKTNMNTKTNTNTNMGTNINTSTTTNTNTNTDLDPNTNTENISNNMTNNQLETRKIKQFEQQNQFKKINEMKILKIKYNENEIYQIPKENWKTKKIEKVSVKVISENSEDIFSTSTPSTSFLESKNNEEYLNENNKKHKESQLVKNVLSKELQLYYEKVISITLNTHNDNEYDEENKKKTIYNIILQDTGIQKLVPYFIQFILENVRINFQNFNSLFSLLRLLEVLIRNETLHMELYLHKVVPIVLTCLLSCEVSFKNLENNFQLRDYSARILSMIYQKYLSFPSLQPKITNVLINNLIDEEKDLISLYGAITGVSNLGLRVIKILIVPNVYFTYQRITSILKKKNQSKTQQDIAKRCKCLLLQIIASVVLDQTQQSTLSSQYDSSINSSQLRGNKKSNNHNIQKENTSNQEIFVDILELYEIFGDSLDYFLFSDKYHFTQILM</sequence>
<dbReference type="GO" id="GO:0051123">
    <property type="term" value="P:RNA polymerase II preinitiation complex assembly"/>
    <property type="evidence" value="ECO:0007669"/>
    <property type="project" value="TreeGrafter"/>
</dbReference>
<feature type="compositionally biased region" description="Basic and acidic residues" evidence="6">
    <location>
        <begin position="251"/>
        <end position="300"/>
    </location>
</feature>
<dbReference type="PANTHER" id="PTHR10221:SF9">
    <property type="entry name" value="TRANSCRIPTION INITIATION FACTOR TFIID SUBUNIT 6"/>
    <property type="match status" value="1"/>
</dbReference>
<evidence type="ECO:0000256" key="6">
    <source>
        <dbReference type="SAM" id="MobiDB-lite"/>
    </source>
</evidence>
<comment type="similarity">
    <text evidence="2">Belongs to the TAF6 family.</text>
</comment>
<feature type="compositionally biased region" description="Basic and acidic residues" evidence="6">
    <location>
        <begin position="412"/>
        <end position="428"/>
    </location>
</feature>
<dbReference type="CDD" id="cd22931">
    <property type="entry name" value="HFD_TAF6"/>
    <property type="match status" value="1"/>
</dbReference>
<keyword evidence="5" id="KW-0539">Nucleus</keyword>